<dbReference type="GeneID" id="92279853"/>
<dbReference type="SUPFAM" id="SSF158668">
    <property type="entry name" value="MtlR-like"/>
    <property type="match status" value="1"/>
</dbReference>
<dbReference type="InterPro" id="IPR038026">
    <property type="entry name" value="MtlR-like_sf"/>
</dbReference>
<sequence length="184" mass="21267">MNEQIMKKLFFNRDETFDSLITICENNNPLITVLTLHLTCESFLEAYICAHLEIEDLFSESPNNKEDVKFRMSFEHKAKLAQRLGMPKAAYNAFEILGQIRNQFAHRLLQSEIPDSYIGNLYSLINSIPNHGNDLDLNDEGIRYYSKEGVEQFAHKFNDEQTPKSMKLLVAFFSLIRRVSPAAE</sequence>
<evidence type="ECO:0000313" key="1">
    <source>
        <dbReference type="EMBL" id="QQO61378.1"/>
    </source>
</evidence>
<evidence type="ECO:0000313" key="2">
    <source>
        <dbReference type="Proteomes" id="UP000596157"/>
    </source>
</evidence>
<protein>
    <recommendedName>
        <fullName evidence="3">DUF4145 domain-containing protein</fullName>
    </recommendedName>
</protein>
<organism evidence="1 2">
    <name type="scientific">Providencia manganoxydans</name>
    <dbReference type="NCBI Taxonomy" id="2923283"/>
    <lineage>
        <taxon>Bacteria</taxon>
        <taxon>Pseudomonadati</taxon>
        <taxon>Pseudomonadota</taxon>
        <taxon>Gammaproteobacteria</taxon>
        <taxon>Enterobacterales</taxon>
        <taxon>Morganellaceae</taxon>
        <taxon>Providencia</taxon>
    </lineage>
</organism>
<dbReference type="EMBL" id="CP067099">
    <property type="protein sequence ID" value="QQO61378.1"/>
    <property type="molecule type" value="Genomic_DNA"/>
</dbReference>
<dbReference type="Proteomes" id="UP000596157">
    <property type="component" value="Chromosome"/>
</dbReference>
<keyword evidence="2" id="KW-1185">Reference proteome</keyword>
<accession>A0ABX7ACX8</accession>
<dbReference type="RefSeq" id="WP_272580973.1">
    <property type="nucleotide sequence ID" value="NZ_CP067099.1"/>
</dbReference>
<name>A0ABX7ACX8_9GAMM</name>
<reference evidence="2" key="1">
    <citation type="submission" date="2021-01" db="EMBL/GenBank/DDBJ databases">
        <title>Providencia vermicola LLDRA6, a soil-borne Mn(II)-oxidizing bacterium, exploits a strategy of superoxide production coupled to hydrogen peroxide consumption to generate Mn oxides, as revealed by transcriptional up-regulation of genes for phenylacetic acid catabolism.</title>
        <authorList>
            <person name="Chen S."/>
            <person name="Ding Z."/>
            <person name="Chen J."/>
            <person name="Luo J."/>
            <person name="Ruan X."/>
            <person name="Li Z."/>
            <person name="Liao F."/>
            <person name="He J."/>
            <person name="Li D."/>
        </authorList>
    </citation>
    <scope>NUCLEOTIDE SEQUENCE [LARGE SCALE GENOMIC DNA]</scope>
    <source>
        <strain evidence="2">LLDRA6</strain>
    </source>
</reference>
<gene>
    <name evidence="1" type="ORF">JI723_14010</name>
</gene>
<proteinExistence type="predicted"/>
<evidence type="ECO:0008006" key="3">
    <source>
        <dbReference type="Google" id="ProtNLM"/>
    </source>
</evidence>